<feature type="active site" description="Proton donor" evidence="4">
    <location>
        <position position="137"/>
    </location>
</feature>
<feature type="active site" description="Proton acceptor" evidence="4">
    <location>
        <position position="246"/>
    </location>
</feature>
<dbReference type="Pfam" id="PF18374">
    <property type="entry name" value="Enolase_like_N"/>
    <property type="match status" value="1"/>
</dbReference>
<dbReference type="PANTHER" id="PTHR48073">
    <property type="entry name" value="O-SUCCINYLBENZOATE SYNTHASE-RELATED"/>
    <property type="match status" value="1"/>
</dbReference>
<dbReference type="SUPFAM" id="SSF51604">
    <property type="entry name" value="Enolase C-terminal domain-like"/>
    <property type="match status" value="1"/>
</dbReference>
<feature type="binding site" evidence="4">
    <location>
        <position position="168"/>
    </location>
    <ligand>
        <name>Mg(2+)</name>
        <dbReference type="ChEBI" id="CHEBI:18420"/>
    </ligand>
</feature>
<dbReference type="SMART" id="SM00922">
    <property type="entry name" value="MR_MLE"/>
    <property type="match status" value="1"/>
</dbReference>
<dbReference type="SFLD" id="SFLDG00180">
    <property type="entry name" value="muconate_cycloisomerase"/>
    <property type="match status" value="1"/>
</dbReference>
<evidence type="ECO:0000256" key="2">
    <source>
        <dbReference type="ARBA" id="ARBA00022842"/>
    </source>
</evidence>
<dbReference type="Gene3D" id="3.20.20.120">
    <property type="entry name" value="Enolase-like C-terminal domain"/>
    <property type="match status" value="1"/>
</dbReference>
<comment type="function">
    <text evidence="4">Converts 2-succinyl-6-hydroxy-2,4-cyclohexadiene-1-carboxylate (SHCHC) to 2-succinylbenzoate (OSB).</text>
</comment>
<dbReference type="SFLD" id="SFLDS00001">
    <property type="entry name" value="Enolase"/>
    <property type="match status" value="1"/>
</dbReference>
<keyword evidence="7" id="KW-1185">Reference proteome</keyword>
<evidence type="ECO:0000256" key="3">
    <source>
        <dbReference type="ARBA" id="ARBA00023239"/>
    </source>
</evidence>
<feature type="binding site" evidence="4">
    <location>
        <position position="222"/>
    </location>
    <ligand>
        <name>Mg(2+)</name>
        <dbReference type="ChEBI" id="CHEBI:18420"/>
    </ligand>
</feature>
<dbReference type="InterPro" id="IPR010196">
    <property type="entry name" value="OSB_synthase_MenC1"/>
</dbReference>
<keyword evidence="2 4" id="KW-0460">Magnesium</keyword>
<keyword evidence="1 4" id="KW-0479">Metal-binding</keyword>
<evidence type="ECO:0000313" key="6">
    <source>
        <dbReference type="EMBL" id="GAA4385690.1"/>
    </source>
</evidence>
<dbReference type="PANTHER" id="PTHR48073:SF2">
    <property type="entry name" value="O-SUCCINYLBENZOATE SYNTHASE"/>
    <property type="match status" value="1"/>
</dbReference>
<comment type="catalytic activity">
    <reaction evidence="4">
        <text>(1R,6R)-6-hydroxy-2-succinyl-cyclohexa-2,4-diene-1-carboxylate = 2-succinylbenzoate + H2O</text>
        <dbReference type="Rhea" id="RHEA:10196"/>
        <dbReference type="ChEBI" id="CHEBI:15377"/>
        <dbReference type="ChEBI" id="CHEBI:18325"/>
        <dbReference type="ChEBI" id="CHEBI:58689"/>
        <dbReference type="EC" id="4.2.1.113"/>
    </reaction>
</comment>
<dbReference type="EMBL" id="BAABGL010000003">
    <property type="protein sequence ID" value="GAA4385690.1"/>
    <property type="molecule type" value="Genomic_DNA"/>
</dbReference>
<dbReference type="InterPro" id="IPR013342">
    <property type="entry name" value="Mandelate_racemase_C"/>
</dbReference>
<keyword evidence="4" id="KW-0474">Menaquinone biosynthesis</keyword>
<dbReference type="Proteomes" id="UP001500642">
    <property type="component" value="Unassembled WGS sequence"/>
</dbReference>
<feature type="domain" description="Mandelate racemase/muconate lactonizing enzyme C-terminal" evidence="5">
    <location>
        <begin position="118"/>
        <end position="213"/>
    </location>
</feature>
<dbReference type="NCBIfam" id="NF002782">
    <property type="entry name" value="PRK02901.1"/>
    <property type="match status" value="1"/>
</dbReference>
<dbReference type="HAMAP" id="MF_00470">
    <property type="entry name" value="MenC_1"/>
    <property type="match status" value="1"/>
</dbReference>
<evidence type="ECO:0000256" key="1">
    <source>
        <dbReference type="ARBA" id="ARBA00022723"/>
    </source>
</evidence>
<dbReference type="EC" id="4.2.1.113" evidence="4"/>
<accession>A0ABP8J5Y5</accession>
<name>A0ABP8J5Y5_9MICO</name>
<feature type="binding site" evidence="4">
    <location>
        <position position="194"/>
    </location>
    <ligand>
        <name>Mg(2+)</name>
        <dbReference type="ChEBI" id="CHEBI:18420"/>
    </ligand>
</feature>
<comment type="cofactor">
    <cofactor evidence="4">
        <name>a divalent metal cation</name>
        <dbReference type="ChEBI" id="CHEBI:60240"/>
    </cofactor>
</comment>
<dbReference type="SFLD" id="SFLDF00009">
    <property type="entry name" value="o-succinylbenzoate_synthase"/>
    <property type="match status" value="1"/>
</dbReference>
<dbReference type="PROSITE" id="PS00909">
    <property type="entry name" value="MR_MLE_2"/>
    <property type="match status" value="1"/>
</dbReference>
<dbReference type="InterPro" id="IPR036849">
    <property type="entry name" value="Enolase-like_C_sf"/>
</dbReference>
<evidence type="ECO:0000256" key="4">
    <source>
        <dbReference type="HAMAP-Rule" id="MF_00470"/>
    </source>
</evidence>
<keyword evidence="3 4" id="KW-0456">Lyase</keyword>
<dbReference type="CDD" id="cd03320">
    <property type="entry name" value="OSBS"/>
    <property type="match status" value="1"/>
</dbReference>
<comment type="pathway">
    <text evidence="4">Quinol/quinone metabolism; menaquinone biosynthesis.</text>
</comment>
<protein>
    <recommendedName>
        <fullName evidence="4">o-succinylbenzoate synthase</fullName>
        <shortName evidence="4">OSB synthase</shortName>
        <shortName evidence="4">OSBS</shortName>
        <ecNumber evidence="4">4.2.1.113</ecNumber>
    </recommendedName>
    <alternativeName>
        <fullName evidence="4">4-(2'-carboxyphenyl)-4-oxybutyric acid synthase</fullName>
    </alternativeName>
    <alternativeName>
        <fullName evidence="4">o-succinylbenzoic acid synthase</fullName>
    </alternativeName>
</protein>
<comment type="similarity">
    <text evidence="4">Belongs to the mandelate racemase/muconate lactonizing enzyme family. MenC type 1 subfamily.</text>
</comment>
<comment type="caution">
    <text evidence="6">The sequence shown here is derived from an EMBL/GenBank/DDBJ whole genome shotgun (WGS) entry which is preliminary data.</text>
</comment>
<proteinExistence type="inferred from homology"/>
<comment type="pathway">
    <text evidence="4">Quinol/quinone metabolism; 1,4-dihydroxy-2-naphthoate biosynthesis; 1,4-dihydroxy-2-naphthoate from chorismate: step 4/7.</text>
</comment>
<gene>
    <name evidence="4" type="primary">menC</name>
    <name evidence="6" type="ORF">GCM10023167_07750</name>
</gene>
<evidence type="ECO:0000259" key="5">
    <source>
        <dbReference type="SMART" id="SM00922"/>
    </source>
</evidence>
<dbReference type="InterPro" id="IPR018110">
    <property type="entry name" value="Mandel_Rmase/mucon_lact_enz_CS"/>
</dbReference>
<evidence type="ECO:0000313" key="7">
    <source>
        <dbReference type="Proteomes" id="UP001500642"/>
    </source>
</evidence>
<dbReference type="InterPro" id="IPR029065">
    <property type="entry name" value="Enolase_C-like"/>
</dbReference>
<dbReference type="Pfam" id="PF13378">
    <property type="entry name" value="MR_MLE_C"/>
    <property type="match status" value="1"/>
</dbReference>
<sequence length="367" mass="38265">MGDSAIGGGAVATTRSRKSHTPGANIAFAALPADPREVFSRIAVLSLPMVTRFRGITTREAMLVEGPAGWAEFSPFVEYAVPEASRWLAAALEHACTEPPPPQVDAVPVNGTIPACPPGSVAEVAARYSGVCTFKIKVAEHGLDSLAEDCARIEALRTAAPGAQVRLDANGRYTVAEARTALRTFSRFELDYIEQPVMDVEDLARVRADVDRAGLGIRIAADESIRKASDPLRVAALGAADVIIVKVQPLGGVRAALNVIGASGLPAVVSSALDTSVGLSAGVALAASLPASARPGEGIPACGLGTSALFRSDVADPPLRAAGGVLPVGRVTPAEERLSALAAAPDRVRWWTDRLQRCWDHLRTSPH</sequence>
<reference evidence="7" key="1">
    <citation type="journal article" date="2019" name="Int. J. Syst. Evol. Microbiol.">
        <title>The Global Catalogue of Microorganisms (GCM) 10K type strain sequencing project: providing services to taxonomists for standard genome sequencing and annotation.</title>
        <authorList>
            <consortium name="The Broad Institute Genomics Platform"/>
            <consortium name="The Broad Institute Genome Sequencing Center for Infectious Disease"/>
            <person name="Wu L."/>
            <person name="Ma J."/>
        </authorList>
    </citation>
    <scope>NUCLEOTIDE SEQUENCE [LARGE SCALE GENOMIC DNA]</scope>
    <source>
        <strain evidence="7">JCM 17808</strain>
    </source>
</reference>
<organism evidence="6 7">
    <name type="scientific">Brevibacterium pityocampae</name>
    <dbReference type="NCBI Taxonomy" id="506594"/>
    <lineage>
        <taxon>Bacteria</taxon>
        <taxon>Bacillati</taxon>
        <taxon>Actinomycetota</taxon>
        <taxon>Actinomycetes</taxon>
        <taxon>Micrococcales</taxon>
        <taxon>Brevibacteriaceae</taxon>
        <taxon>Brevibacterium</taxon>
    </lineage>
</organism>